<dbReference type="Proteomes" id="UP000070366">
    <property type="component" value="Unassembled WGS sequence"/>
</dbReference>
<keyword evidence="1" id="KW-0472">Membrane</keyword>
<feature type="transmembrane region" description="Helical" evidence="1">
    <location>
        <begin position="85"/>
        <end position="109"/>
    </location>
</feature>
<evidence type="ECO:0008006" key="4">
    <source>
        <dbReference type="Google" id="ProtNLM"/>
    </source>
</evidence>
<dbReference type="Pfam" id="PF13346">
    <property type="entry name" value="ABC2_membrane_5"/>
    <property type="match status" value="1"/>
</dbReference>
<proteinExistence type="predicted"/>
<keyword evidence="1" id="KW-0812">Transmembrane</keyword>
<comment type="caution">
    <text evidence="2">The sequence shown here is derived from an EMBL/GenBank/DDBJ whole genome shotgun (WGS) entry which is preliminary data.</text>
</comment>
<gene>
    <name evidence="2" type="ORF">HMPREF3293_01709</name>
</gene>
<dbReference type="InterPro" id="IPR025699">
    <property type="entry name" value="ABC2_memb-like"/>
</dbReference>
<feature type="transmembrane region" description="Helical" evidence="1">
    <location>
        <begin position="15"/>
        <end position="32"/>
    </location>
</feature>
<accession>A0A136Q495</accession>
<sequence length="220" mass="24377">MKGLIVKEFLFTREYLFFCLAILLAFVIMMNLSGMPVAAGFSIGLCAMFGGMMSLVSFTYDCNAHWESYALTLPRTKRQIVLSKYLFGFILMSAGAALGLACTALFSFAGFIEPASEDAKTALGIICTTLIAIAAQLPFVYRFGIEKSRIFVTALGVFLFMALAKYFLEMPKDGTGTLLVILPFAAACALPFSFFLSCRMFERGKMERKPLRTKQIRSLR</sequence>
<dbReference type="PANTHER" id="PTHR41309:SF2">
    <property type="entry name" value="MEMBRANE PROTEIN"/>
    <property type="match status" value="1"/>
</dbReference>
<dbReference type="STRING" id="626937.HMPREF3293_01709"/>
<evidence type="ECO:0000256" key="1">
    <source>
        <dbReference type="SAM" id="Phobius"/>
    </source>
</evidence>
<dbReference type="OrthoDB" id="1655186at2"/>
<dbReference type="KEGG" id="cmiu:B1H56_11295"/>
<feature type="transmembrane region" description="Helical" evidence="1">
    <location>
        <begin position="38"/>
        <end position="60"/>
    </location>
</feature>
<dbReference type="EMBL" id="LSZW01000061">
    <property type="protein sequence ID" value="KXK65495.1"/>
    <property type="molecule type" value="Genomic_DNA"/>
</dbReference>
<feature type="transmembrane region" description="Helical" evidence="1">
    <location>
        <begin position="180"/>
        <end position="201"/>
    </location>
</feature>
<evidence type="ECO:0000313" key="2">
    <source>
        <dbReference type="EMBL" id="KXK65495.1"/>
    </source>
</evidence>
<keyword evidence="1" id="KW-1133">Transmembrane helix</keyword>
<dbReference type="PANTHER" id="PTHR41309">
    <property type="entry name" value="MEMBRANE PROTEIN-RELATED"/>
    <property type="match status" value="1"/>
</dbReference>
<reference evidence="2 3" key="1">
    <citation type="submission" date="2016-02" db="EMBL/GenBank/DDBJ databases">
        <authorList>
            <person name="Wen L."/>
            <person name="He K."/>
            <person name="Yang H."/>
        </authorList>
    </citation>
    <scope>NUCLEOTIDE SEQUENCE [LARGE SCALE GENOMIC DNA]</scope>
    <source>
        <strain evidence="2 3">DSM 22607</strain>
    </source>
</reference>
<dbReference type="RefSeq" id="WP_066519817.1">
    <property type="nucleotide sequence ID" value="NZ_CABMOF010000002.1"/>
</dbReference>
<feature type="transmembrane region" description="Helical" evidence="1">
    <location>
        <begin position="121"/>
        <end position="143"/>
    </location>
</feature>
<protein>
    <recommendedName>
        <fullName evidence="4">ABC-2 transporter permease</fullName>
    </recommendedName>
</protein>
<evidence type="ECO:0000313" key="3">
    <source>
        <dbReference type="Proteomes" id="UP000070366"/>
    </source>
</evidence>
<organism evidence="2 3">
    <name type="scientific">Christensenella minuta</name>
    <dbReference type="NCBI Taxonomy" id="626937"/>
    <lineage>
        <taxon>Bacteria</taxon>
        <taxon>Bacillati</taxon>
        <taxon>Bacillota</taxon>
        <taxon>Clostridia</taxon>
        <taxon>Christensenellales</taxon>
        <taxon>Christensenellaceae</taxon>
        <taxon>Christensenella</taxon>
    </lineage>
</organism>
<name>A0A136Q495_9FIRM</name>
<dbReference type="AlphaFoldDB" id="A0A136Q495"/>
<feature type="transmembrane region" description="Helical" evidence="1">
    <location>
        <begin position="150"/>
        <end position="168"/>
    </location>
</feature>
<keyword evidence="3" id="KW-1185">Reference proteome</keyword>